<sequence>MRIEYLDSQLAMTKFRQRLSYNYYVLAALVLAFSALMLFMVVSLGQDIDKHALEPVYHFEDVQNKQTIDTIDQIESKQWLKNDNQNFGLTKSSQWLKVDLAKTQNNQLLEIDYAMLDSVKVWFRSKKEGISGVTNEQYYIIEHYDLGDSLNFIQRPIIHDKFLVPLPNDAADVQLLLRVQSDGPLKAPLKLWSKQDYVVYTASHRLFMGLFFGYMLAMGLINLFLFITTRSVLFITYAGYVFSFGMLIAAIHGLGYRFIWSESPWLQERTTVVFAFMMMSFVLVFSSQILQLKTSSPNYHRIFRGFSTVYMLCVLASLIVPYAIMIKLLLVLLLFTIPVILIVSISLVLKGSAIAKFFSAAWGVLLLSGLTAAADNFHWINLSIDSSYLLMVGATTETLLLALAIATSYSVQRLETKKAHQDSAQNELLAMQAQDEVIALQKQAQTDLEQEVTARTQEFEKALAGLSQVHDELQGMSQTDKLTGLSNRRFFEEQFVIEAARSRREKQPLAIALLDIDHFKKINDNYGHQCGDDCLIAFANTLKAVIKRPGDLLSRYGGEEFVVLLPNTNVDGAKNVLEQFRSAIENLQVDTQGHPIKFTVSAGVTSRVVTDEQDSEKMVTLADKLLYLAKGAGRNCVVSSQGMSANSQASNKTSGTR</sequence>
<dbReference type="InterPro" id="IPR011622">
    <property type="entry name" value="7TMR_DISM_rcpt_extracell_dom2"/>
</dbReference>
<dbReference type="EC" id="2.7.7.65" evidence="2"/>
<dbReference type="KEGG" id="gni:GNIT_0514"/>
<dbReference type="SUPFAM" id="SSF55073">
    <property type="entry name" value="Nucleotide cyclase"/>
    <property type="match status" value="1"/>
</dbReference>
<dbReference type="Gene3D" id="2.60.40.2380">
    <property type="match status" value="1"/>
</dbReference>
<feature type="transmembrane region" description="Helical" evidence="4">
    <location>
        <begin position="330"/>
        <end position="349"/>
    </location>
</feature>
<feature type="transmembrane region" description="Helical" evidence="4">
    <location>
        <begin position="388"/>
        <end position="411"/>
    </location>
</feature>
<evidence type="ECO:0000256" key="1">
    <source>
        <dbReference type="ARBA" id="ARBA00001946"/>
    </source>
</evidence>
<dbReference type="Gene3D" id="3.30.70.270">
    <property type="match status" value="1"/>
</dbReference>
<dbReference type="CDD" id="cd01949">
    <property type="entry name" value="GGDEF"/>
    <property type="match status" value="1"/>
</dbReference>
<evidence type="ECO:0000256" key="4">
    <source>
        <dbReference type="SAM" id="Phobius"/>
    </source>
</evidence>
<evidence type="ECO:0000313" key="6">
    <source>
        <dbReference type="EMBL" id="AEP28668.1"/>
    </source>
</evidence>
<feature type="transmembrane region" description="Helical" evidence="4">
    <location>
        <begin position="271"/>
        <end position="290"/>
    </location>
</feature>
<reference evidence="6 7" key="1">
    <citation type="journal article" date="2011" name="J. Bacteriol.">
        <title>Complete genome sequence of seawater bacterium Glaciecola nitratireducens FR1064T.</title>
        <authorList>
            <person name="Bian F."/>
            <person name="Qin Q.L."/>
            <person name="Xie B.B."/>
            <person name="Shu Y.L."/>
            <person name="Zhang X.Y."/>
            <person name="Yu Y."/>
            <person name="Chen B."/>
            <person name="Chen X.L."/>
            <person name="Zhou B.C."/>
            <person name="Zhang Y.Z."/>
        </authorList>
    </citation>
    <scope>NUCLEOTIDE SEQUENCE [LARGE SCALE GENOMIC DNA]</scope>
    <source>
        <strain evidence="7">JCM 12485 / KCTC 12276 / FR1064</strain>
    </source>
</reference>
<feature type="transmembrane region" description="Helical" evidence="4">
    <location>
        <begin position="21"/>
        <end position="42"/>
    </location>
</feature>
<organism evidence="6 7">
    <name type="scientific">Glaciecola nitratireducens (strain JCM 12485 / KCTC 12276 / FR1064)</name>
    <dbReference type="NCBI Taxonomy" id="1085623"/>
    <lineage>
        <taxon>Bacteria</taxon>
        <taxon>Pseudomonadati</taxon>
        <taxon>Pseudomonadota</taxon>
        <taxon>Gammaproteobacteria</taxon>
        <taxon>Alteromonadales</taxon>
        <taxon>Alteromonadaceae</taxon>
        <taxon>Brumicola</taxon>
    </lineage>
</organism>
<dbReference type="eggNOG" id="COG3706">
    <property type="taxonomic scope" value="Bacteria"/>
</dbReference>
<keyword evidence="4" id="KW-1133">Transmembrane helix</keyword>
<feature type="transmembrane region" description="Helical" evidence="4">
    <location>
        <begin position="361"/>
        <end position="382"/>
    </location>
</feature>
<name>G4QJK8_GLANF</name>
<dbReference type="InterPro" id="IPR029787">
    <property type="entry name" value="Nucleotide_cyclase"/>
</dbReference>
<dbReference type="InterPro" id="IPR043128">
    <property type="entry name" value="Rev_trsase/Diguanyl_cyclase"/>
</dbReference>
<dbReference type="NCBIfam" id="TIGR00254">
    <property type="entry name" value="GGDEF"/>
    <property type="match status" value="1"/>
</dbReference>
<keyword evidence="7" id="KW-1185">Reference proteome</keyword>
<accession>G4QJK8</accession>
<dbReference type="Pfam" id="PF07695">
    <property type="entry name" value="7TMR-DISM_7TM"/>
    <property type="match status" value="1"/>
</dbReference>
<keyword evidence="4" id="KW-0812">Transmembrane</keyword>
<evidence type="ECO:0000313" key="7">
    <source>
        <dbReference type="Proteomes" id="UP000009282"/>
    </source>
</evidence>
<proteinExistence type="predicted"/>
<dbReference type="EMBL" id="CP003060">
    <property type="protein sequence ID" value="AEP28668.1"/>
    <property type="molecule type" value="Genomic_DNA"/>
</dbReference>
<comment type="catalytic activity">
    <reaction evidence="3">
        <text>2 GTP = 3',3'-c-di-GMP + 2 diphosphate</text>
        <dbReference type="Rhea" id="RHEA:24898"/>
        <dbReference type="ChEBI" id="CHEBI:33019"/>
        <dbReference type="ChEBI" id="CHEBI:37565"/>
        <dbReference type="ChEBI" id="CHEBI:58805"/>
        <dbReference type="EC" id="2.7.7.65"/>
    </reaction>
</comment>
<dbReference type="GO" id="GO:0052621">
    <property type="term" value="F:diguanylate cyclase activity"/>
    <property type="evidence" value="ECO:0007669"/>
    <property type="project" value="UniProtKB-EC"/>
</dbReference>
<protein>
    <recommendedName>
        <fullName evidence="2">diguanylate cyclase</fullName>
        <ecNumber evidence="2">2.7.7.65</ecNumber>
    </recommendedName>
</protein>
<dbReference type="Proteomes" id="UP000009282">
    <property type="component" value="Chromosome"/>
</dbReference>
<dbReference type="PROSITE" id="PS50887">
    <property type="entry name" value="GGDEF"/>
    <property type="match status" value="1"/>
</dbReference>
<dbReference type="Pfam" id="PF07696">
    <property type="entry name" value="7TMR-DISMED2"/>
    <property type="match status" value="1"/>
</dbReference>
<dbReference type="AlphaFoldDB" id="G4QJK8"/>
<dbReference type="PANTHER" id="PTHR45138">
    <property type="entry name" value="REGULATORY COMPONENTS OF SENSORY TRANSDUCTION SYSTEM"/>
    <property type="match status" value="1"/>
</dbReference>
<dbReference type="InterPro" id="IPR000160">
    <property type="entry name" value="GGDEF_dom"/>
</dbReference>
<dbReference type="FunFam" id="3.30.70.270:FF:000001">
    <property type="entry name" value="Diguanylate cyclase domain protein"/>
    <property type="match status" value="1"/>
</dbReference>
<dbReference type="SMART" id="SM00267">
    <property type="entry name" value="GGDEF"/>
    <property type="match status" value="1"/>
</dbReference>
<dbReference type="GO" id="GO:0043709">
    <property type="term" value="P:cell adhesion involved in single-species biofilm formation"/>
    <property type="evidence" value="ECO:0007669"/>
    <property type="project" value="TreeGrafter"/>
</dbReference>
<gene>
    <name evidence="6" type="ordered locus">GNIT_0514</name>
</gene>
<dbReference type="PANTHER" id="PTHR45138:SF9">
    <property type="entry name" value="DIGUANYLATE CYCLASE DGCM-RELATED"/>
    <property type="match status" value="1"/>
</dbReference>
<dbReference type="InterPro" id="IPR050469">
    <property type="entry name" value="Diguanylate_Cyclase"/>
</dbReference>
<dbReference type="STRING" id="1085623.GNIT_0514"/>
<dbReference type="HOGENOM" id="CLU_000445_105_4_6"/>
<feature type="transmembrane region" description="Helical" evidence="4">
    <location>
        <begin position="234"/>
        <end position="259"/>
    </location>
</feature>
<dbReference type="RefSeq" id="WP_014107545.1">
    <property type="nucleotide sequence ID" value="NC_016041.1"/>
</dbReference>
<dbReference type="GO" id="GO:1902201">
    <property type="term" value="P:negative regulation of bacterial-type flagellum-dependent cell motility"/>
    <property type="evidence" value="ECO:0007669"/>
    <property type="project" value="TreeGrafter"/>
</dbReference>
<comment type="cofactor">
    <cofactor evidence="1">
        <name>Mg(2+)</name>
        <dbReference type="ChEBI" id="CHEBI:18420"/>
    </cofactor>
</comment>
<evidence type="ECO:0000259" key="5">
    <source>
        <dbReference type="PROSITE" id="PS50887"/>
    </source>
</evidence>
<dbReference type="GO" id="GO:0005886">
    <property type="term" value="C:plasma membrane"/>
    <property type="evidence" value="ECO:0007669"/>
    <property type="project" value="TreeGrafter"/>
</dbReference>
<feature type="transmembrane region" description="Helical" evidence="4">
    <location>
        <begin position="302"/>
        <end position="324"/>
    </location>
</feature>
<evidence type="ECO:0000256" key="3">
    <source>
        <dbReference type="ARBA" id="ARBA00034247"/>
    </source>
</evidence>
<dbReference type="InterPro" id="IPR011623">
    <property type="entry name" value="7TMR_DISM_rcpt_extracell_dom1"/>
</dbReference>
<dbReference type="Pfam" id="PF00990">
    <property type="entry name" value="GGDEF"/>
    <property type="match status" value="1"/>
</dbReference>
<feature type="transmembrane region" description="Helical" evidence="4">
    <location>
        <begin position="206"/>
        <end position="227"/>
    </location>
</feature>
<evidence type="ECO:0000256" key="2">
    <source>
        <dbReference type="ARBA" id="ARBA00012528"/>
    </source>
</evidence>
<feature type="domain" description="GGDEF" evidence="5">
    <location>
        <begin position="507"/>
        <end position="642"/>
    </location>
</feature>
<keyword evidence="4" id="KW-0472">Membrane</keyword>